<protein>
    <submittedName>
        <fullName evidence="2">SDR family oxidoreductase</fullName>
    </submittedName>
</protein>
<evidence type="ECO:0000256" key="1">
    <source>
        <dbReference type="ARBA" id="ARBA00006484"/>
    </source>
</evidence>
<dbReference type="Gene3D" id="3.40.50.720">
    <property type="entry name" value="NAD(P)-binding Rossmann-like Domain"/>
    <property type="match status" value="1"/>
</dbReference>
<gene>
    <name evidence="2" type="ORF">K7472_16380</name>
</gene>
<reference evidence="2 3" key="1">
    <citation type="submission" date="2021-08" db="EMBL/GenBank/DDBJ databases">
        <title>Streptomyces sp. PTM05 isolated from lichen.</title>
        <authorList>
            <person name="Somphong A."/>
            <person name="Phongsopitanun W."/>
            <person name="Tanasupawat S."/>
        </authorList>
    </citation>
    <scope>NUCLEOTIDE SEQUENCE [LARGE SCALE GENOMIC DNA]</scope>
    <source>
        <strain evidence="2 3">Ptm05</strain>
    </source>
</reference>
<dbReference type="InterPro" id="IPR002347">
    <property type="entry name" value="SDR_fam"/>
</dbReference>
<evidence type="ECO:0000313" key="2">
    <source>
        <dbReference type="EMBL" id="MBY8886433.1"/>
    </source>
</evidence>
<dbReference type="PRINTS" id="PR00081">
    <property type="entry name" value="GDHRDH"/>
</dbReference>
<evidence type="ECO:0000313" key="3">
    <source>
        <dbReference type="Proteomes" id="UP001198565"/>
    </source>
</evidence>
<name>A0ABS7QTB8_9ACTN</name>
<comment type="caution">
    <text evidence="2">The sequence shown here is derived from an EMBL/GenBank/DDBJ whole genome shotgun (WGS) entry which is preliminary data.</text>
</comment>
<dbReference type="RefSeq" id="WP_222978644.1">
    <property type="nucleotide sequence ID" value="NZ_JAINVZ010000010.1"/>
</dbReference>
<comment type="similarity">
    <text evidence="1">Belongs to the short-chain dehydrogenases/reductases (SDR) family.</text>
</comment>
<dbReference type="InterPro" id="IPR036291">
    <property type="entry name" value="NAD(P)-bd_dom_sf"/>
</dbReference>
<keyword evidence="3" id="KW-1185">Reference proteome</keyword>
<dbReference type="InterPro" id="IPR050259">
    <property type="entry name" value="SDR"/>
</dbReference>
<dbReference type="InterPro" id="IPR020904">
    <property type="entry name" value="Sc_DH/Rdtase_CS"/>
</dbReference>
<dbReference type="PANTHER" id="PTHR42879:SF2">
    <property type="entry name" value="3-OXOACYL-[ACYL-CARRIER-PROTEIN] REDUCTASE FABG"/>
    <property type="match status" value="1"/>
</dbReference>
<proteinExistence type="inferred from homology"/>
<dbReference type="Proteomes" id="UP001198565">
    <property type="component" value="Unassembled WGS sequence"/>
</dbReference>
<accession>A0ABS7QTB8</accession>
<dbReference type="Pfam" id="PF13561">
    <property type="entry name" value="adh_short_C2"/>
    <property type="match status" value="1"/>
</dbReference>
<sequence length="253" mass="26605">MDLGLTGRVVLVTGATGGIGREIARAFWAEGAKVAVAYRSDTEAAEKLATELGAADDRAFPVPYALDEAGSPERAVAAVEERWGGLDVLVVGAVRYGKRRERGTRFEDVPESEWRPVLDDNLAPAIRTVQCAVPGMRRRGWGRIVLMSSHNALDGNLGQEFYGAAKAGLHGLARSLMWDLGDSGVLVNVVCPGLTATPAVLTRLPAAVRDRESGATPTTRLSTPDEVARSVVFLGSAANGNITGEALTVAGGR</sequence>
<dbReference type="PANTHER" id="PTHR42879">
    <property type="entry name" value="3-OXOACYL-(ACYL-CARRIER-PROTEIN) REDUCTASE"/>
    <property type="match status" value="1"/>
</dbReference>
<dbReference type="PROSITE" id="PS00061">
    <property type="entry name" value="ADH_SHORT"/>
    <property type="match status" value="1"/>
</dbReference>
<organism evidence="2 3">
    <name type="scientific">Streptantibioticus parmotrematis</name>
    <dbReference type="NCBI Taxonomy" id="2873249"/>
    <lineage>
        <taxon>Bacteria</taxon>
        <taxon>Bacillati</taxon>
        <taxon>Actinomycetota</taxon>
        <taxon>Actinomycetes</taxon>
        <taxon>Kitasatosporales</taxon>
        <taxon>Streptomycetaceae</taxon>
        <taxon>Streptantibioticus</taxon>
    </lineage>
</organism>
<dbReference type="SUPFAM" id="SSF51735">
    <property type="entry name" value="NAD(P)-binding Rossmann-fold domains"/>
    <property type="match status" value="1"/>
</dbReference>
<dbReference type="EMBL" id="JAINVZ010000010">
    <property type="protein sequence ID" value="MBY8886433.1"/>
    <property type="molecule type" value="Genomic_DNA"/>
</dbReference>